<dbReference type="GO" id="GO:0046982">
    <property type="term" value="F:protein heterodimerization activity"/>
    <property type="evidence" value="ECO:0007669"/>
    <property type="project" value="InterPro"/>
</dbReference>
<keyword evidence="6" id="KW-0156">Chromatin regulator</keyword>
<dbReference type="CDD" id="cd02904">
    <property type="entry name" value="Macro_H2A-like"/>
    <property type="match status" value="1"/>
</dbReference>
<dbReference type="AlphaFoldDB" id="A0A673LH18"/>
<dbReference type="Gene3D" id="1.10.20.10">
    <property type="entry name" value="Histone, subunit A"/>
    <property type="match status" value="1"/>
</dbReference>
<evidence type="ECO:0000313" key="12">
    <source>
        <dbReference type="Ensembl" id="ENSSRHP00000075650.1"/>
    </source>
</evidence>
<evidence type="ECO:0000256" key="9">
    <source>
        <dbReference type="ARBA" id="ARBA00023269"/>
    </source>
</evidence>
<dbReference type="Proteomes" id="UP000472270">
    <property type="component" value="Unassembled WGS sequence"/>
</dbReference>
<comment type="subcellular location">
    <subcellularLocation>
        <location evidence="2">Chromosome</location>
    </subcellularLocation>
    <subcellularLocation>
        <location evidence="1">Nucleus</location>
    </subcellularLocation>
</comment>
<protein>
    <submittedName>
        <fullName evidence="12">Core histone macro-H2A.1</fullName>
    </submittedName>
</protein>
<dbReference type="InterPro" id="IPR032454">
    <property type="entry name" value="Histone_H2A_C"/>
</dbReference>
<dbReference type="Ensembl" id="ENSSRHT00000077709.1">
    <property type="protein sequence ID" value="ENSSRHP00000075650.1"/>
    <property type="gene ID" value="ENSSRHG00000037553.1"/>
</dbReference>
<gene>
    <name evidence="12" type="primary">LOC107757875</name>
</gene>
<reference evidence="12" key="2">
    <citation type="submission" date="2025-09" db="UniProtKB">
        <authorList>
            <consortium name="Ensembl"/>
        </authorList>
    </citation>
    <scope>IDENTIFICATION</scope>
</reference>
<dbReference type="PRINTS" id="PR00620">
    <property type="entry name" value="HISTONEH2A"/>
</dbReference>
<name>A0A673LH18_9TELE</name>
<evidence type="ECO:0000256" key="1">
    <source>
        <dbReference type="ARBA" id="ARBA00004123"/>
    </source>
</evidence>
<dbReference type="Pfam" id="PF01661">
    <property type="entry name" value="Macro"/>
    <property type="match status" value="1"/>
</dbReference>
<keyword evidence="13" id="KW-1185">Reference proteome</keyword>
<dbReference type="GO" id="GO:0003677">
    <property type="term" value="F:DNA binding"/>
    <property type="evidence" value="ECO:0007669"/>
    <property type="project" value="UniProtKB-KW"/>
</dbReference>
<keyword evidence="5" id="KW-0832">Ubl conjugation</keyword>
<dbReference type="PROSITE" id="PS51154">
    <property type="entry name" value="MACRO"/>
    <property type="match status" value="1"/>
</dbReference>
<keyword evidence="9" id="KW-0544">Nucleosome core</keyword>
<reference evidence="12" key="1">
    <citation type="submission" date="2025-08" db="UniProtKB">
        <authorList>
            <consortium name="Ensembl"/>
        </authorList>
    </citation>
    <scope>IDENTIFICATION</scope>
</reference>
<evidence type="ECO:0000313" key="13">
    <source>
        <dbReference type="Proteomes" id="UP000472270"/>
    </source>
</evidence>
<dbReference type="FunFam" id="1.10.20.10:FF:000013">
    <property type="entry name" value="Core histone macro-H2A"/>
    <property type="match status" value="1"/>
</dbReference>
<organism evidence="12 13">
    <name type="scientific">Sinocyclocheilus rhinocerous</name>
    <dbReference type="NCBI Taxonomy" id="307959"/>
    <lineage>
        <taxon>Eukaryota</taxon>
        <taxon>Metazoa</taxon>
        <taxon>Chordata</taxon>
        <taxon>Craniata</taxon>
        <taxon>Vertebrata</taxon>
        <taxon>Euteleostomi</taxon>
        <taxon>Actinopterygii</taxon>
        <taxon>Neopterygii</taxon>
        <taxon>Teleostei</taxon>
        <taxon>Ostariophysi</taxon>
        <taxon>Cypriniformes</taxon>
        <taxon>Cyprinidae</taxon>
        <taxon>Cyprininae</taxon>
        <taxon>Sinocyclocheilus</taxon>
    </lineage>
</organism>
<keyword evidence="3" id="KW-0158">Chromosome</keyword>
<proteinExistence type="predicted"/>
<dbReference type="SMART" id="SM00414">
    <property type="entry name" value="H2A"/>
    <property type="match status" value="1"/>
</dbReference>
<keyword evidence="7" id="KW-0238">DNA-binding</keyword>
<keyword evidence="8" id="KW-0539">Nucleus</keyword>
<dbReference type="FunFam" id="3.40.220.10:FF:000002">
    <property type="entry name" value="Core histone macro-H2A"/>
    <property type="match status" value="1"/>
</dbReference>
<evidence type="ECO:0000256" key="2">
    <source>
        <dbReference type="ARBA" id="ARBA00004286"/>
    </source>
</evidence>
<dbReference type="GO" id="GO:0000786">
    <property type="term" value="C:nucleosome"/>
    <property type="evidence" value="ECO:0007669"/>
    <property type="project" value="UniProtKB-KW"/>
</dbReference>
<dbReference type="InterPro" id="IPR009072">
    <property type="entry name" value="Histone-fold"/>
</dbReference>
<dbReference type="Pfam" id="PF00125">
    <property type="entry name" value="Histone"/>
    <property type="match status" value="1"/>
</dbReference>
<feature type="domain" description="Macro" evidence="11">
    <location>
        <begin position="217"/>
        <end position="400"/>
    </location>
</feature>
<dbReference type="GO" id="GO:0006325">
    <property type="term" value="P:chromatin organization"/>
    <property type="evidence" value="ECO:0007669"/>
    <property type="project" value="UniProtKB-KW"/>
</dbReference>
<feature type="region of interest" description="Disordered" evidence="10">
    <location>
        <begin position="192"/>
        <end position="212"/>
    </location>
</feature>
<dbReference type="Pfam" id="PF16211">
    <property type="entry name" value="Histone_H2A_C"/>
    <property type="match status" value="1"/>
</dbReference>
<dbReference type="GO" id="GO:0030527">
    <property type="term" value="F:structural constituent of chromatin"/>
    <property type="evidence" value="ECO:0007669"/>
    <property type="project" value="InterPro"/>
</dbReference>
<evidence type="ECO:0000256" key="4">
    <source>
        <dbReference type="ARBA" id="ARBA00022499"/>
    </source>
</evidence>
<dbReference type="CDD" id="cd00074">
    <property type="entry name" value="HFD_H2A"/>
    <property type="match status" value="1"/>
</dbReference>
<dbReference type="InterPro" id="IPR007125">
    <property type="entry name" value="H2A/H2B/H3"/>
</dbReference>
<dbReference type="SMART" id="SM00506">
    <property type="entry name" value="A1pp"/>
    <property type="match status" value="1"/>
</dbReference>
<dbReference type="Gene3D" id="3.40.220.10">
    <property type="entry name" value="Leucine Aminopeptidase, subunit E, domain 1"/>
    <property type="match status" value="1"/>
</dbReference>
<dbReference type="GO" id="GO:0005634">
    <property type="term" value="C:nucleus"/>
    <property type="evidence" value="ECO:0007669"/>
    <property type="project" value="UniProtKB-SubCell"/>
</dbReference>
<evidence type="ECO:0000256" key="3">
    <source>
        <dbReference type="ARBA" id="ARBA00022454"/>
    </source>
</evidence>
<evidence type="ECO:0000256" key="7">
    <source>
        <dbReference type="ARBA" id="ARBA00023125"/>
    </source>
</evidence>
<sequence length="402" mass="43166">MMNKTRGSIALRSLNQSDFITSTRNTQQQHVHLERRIMSSRGGKKKISKTSRSAKAGVIFPVGRMLRYIKRGLPKYRIGVGAPVYMAAVLEYLTAEILELAGNAARDNKKGRVTPRHILLAVANDEELHQLLRGVTIAAGGVLPNIHPELLSKKRGSKAKLEAFITPPPTKKSKTANKAAVKKLGTKKSSRVKRRAAMAKAGTDGSTTAGSPADGFTVLSSKSLFLGQKLQVVQADIASIESEAVVHPTNSTFYIGGEVGSALEKIGGKQFAEAVLELRKSNGPLEVAGAAMTSGYGLPAKFVIHCNSPGWGSDKCEEMLDKTVKNCLALADEKKLKSVAFPSIGSGRNGFPKQTAAQLILKAISSYFVTTMSSSIKTVYFVLFDSESIGIYVQEMAKLDAN</sequence>
<evidence type="ECO:0000256" key="5">
    <source>
        <dbReference type="ARBA" id="ARBA00022843"/>
    </source>
</evidence>
<dbReference type="PANTHER" id="PTHR23430">
    <property type="entry name" value="HISTONE H2A"/>
    <property type="match status" value="1"/>
</dbReference>
<dbReference type="InterPro" id="IPR002119">
    <property type="entry name" value="Histone_H2A"/>
</dbReference>
<evidence type="ECO:0000256" key="10">
    <source>
        <dbReference type="SAM" id="MobiDB-lite"/>
    </source>
</evidence>
<keyword evidence="4" id="KW-1017">Isopeptide bond</keyword>
<evidence type="ECO:0000256" key="6">
    <source>
        <dbReference type="ARBA" id="ARBA00022853"/>
    </source>
</evidence>
<dbReference type="InterPro" id="IPR035796">
    <property type="entry name" value="Macro_H2A"/>
</dbReference>
<evidence type="ECO:0000256" key="8">
    <source>
        <dbReference type="ARBA" id="ARBA00023242"/>
    </source>
</evidence>
<dbReference type="SUPFAM" id="SSF47113">
    <property type="entry name" value="Histone-fold"/>
    <property type="match status" value="1"/>
</dbReference>
<accession>A0A673LH18</accession>
<dbReference type="SUPFAM" id="SSF52949">
    <property type="entry name" value="Macro domain-like"/>
    <property type="match status" value="1"/>
</dbReference>
<dbReference type="InterPro" id="IPR002589">
    <property type="entry name" value="Macro_dom"/>
</dbReference>
<evidence type="ECO:0000259" key="11">
    <source>
        <dbReference type="PROSITE" id="PS51154"/>
    </source>
</evidence>
<dbReference type="InterPro" id="IPR043472">
    <property type="entry name" value="Macro_dom-like"/>
</dbReference>